<comment type="caution">
    <text evidence="10">The sequence shown here is derived from an EMBL/GenBank/DDBJ whole genome shotgun (WGS) entry which is preliminary data.</text>
</comment>
<accession>A0A820BUE3</accession>
<evidence type="ECO:0000256" key="3">
    <source>
        <dbReference type="ARBA" id="ARBA00022679"/>
    </source>
</evidence>
<dbReference type="SMART" id="SM00248">
    <property type="entry name" value="ANK"/>
    <property type="match status" value="2"/>
</dbReference>
<dbReference type="PROSITE" id="PS50088">
    <property type="entry name" value="ANK_REPEAT"/>
    <property type="match status" value="1"/>
</dbReference>
<evidence type="ECO:0000313" key="11">
    <source>
        <dbReference type="EMBL" id="CAF4506336.1"/>
    </source>
</evidence>
<dbReference type="SUPFAM" id="SSF56399">
    <property type="entry name" value="ADP-ribosylation"/>
    <property type="match status" value="1"/>
</dbReference>
<keyword evidence="6" id="KW-0040">ANK repeat</keyword>
<dbReference type="Proteomes" id="UP000663825">
    <property type="component" value="Unassembled WGS sequence"/>
</dbReference>
<dbReference type="Gene3D" id="1.25.40.20">
    <property type="entry name" value="Ankyrin repeat-containing domain"/>
    <property type="match status" value="1"/>
</dbReference>
<dbReference type="Pfam" id="PF12796">
    <property type="entry name" value="Ank_2"/>
    <property type="match status" value="1"/>
</dbReference>
<comment type="catalytic activity">
    <reaction evidence="5 7">
        <text>L-arginyl-[protein] + NAD(+) = N(omega)-(ADP-D-ribosyl)-L-arginyl-[protein] + nicotinamide + H(+)</text>
        <dbReference type="Rhea" id="RHEA:19149"/>
        <dbReference type="Rhea" id="RHEA-COMP:10532"/>
        <dbReference type="Rhea" id="RHEA-COMP:15087"/>
        <dbReference type="ChEBI" id="CHEBI:15378"/>
        <dbReference type="ChEBI" id="CHEBI:17154"/>
        <dbReference type="ChEBI" id="CHEBI:29965"/>
        <dbReference type="ChEBI" id="CHEBI:57540"/>
        <dbReference type="ChEBI" id="CHEBI:142554"/>
        <dbReference type="EC" id="2.4.2.31"/>
    </reaction>
</comment>
<keyword evidence="2 7" id="KW-0328">Glycosyltransferase</keyword>
<comment type="similarity">
    <text evidence="1 7">Belongs to the Arg-specific ADP-ribosyltransferase family.</text>
</comment>
<evidence type="ECO:0000313" key="9">
    <source>
        <dbReference type="EMBL" id="CAF3387581.1"/>
    </source>
</evidence>
<dbReference type="EMBL" id="CAJNYD010002032">
    <property type="protein sequence ID" value="CAF3387581.1"/>
    <property type="molecule type" value="Genomic_DNA"/>
</dbReference>
<keyword evidence="13" id="KW-1185">Reference proteome</keyword>
<evidence type="ECO:0000256" key="7">
    <source>
        <dbReference type="RuleBase" id="RU361228"/>
    </source>
</evidence>
<dbReference type="EMBL" id="CAJNXB010002375">
    <property type="protein sequence ID" value="CAF3238478.1"/>
    <property type="molecule type" value="Genomic_DNA"/>
</dbReference>
<proteinExistence type="inferred from homology"/>
<dbReference type="EC" id="2.4.2.31" evidence="7"/>
<name>A0A820BUE3_9BILA</name>
<dbReference type="PROSITE" id="PS50297">
    <property type="entry name" value="ANK_REP_REGION"/>
    <property type="match status" value="1"/>
</dbReference>
<dbReference type="Pfam" id="PF01129">
    <property type="entry name" value="ART"/>
    <property type="match status" value="1"/>
</dbReference>
<reference evidence="10" key="1">
    <citation type="submission" date="2021-02" db="EMBL/GenBank/DDBJ databases">
        <authorList>
            <person name="Nowell W R."/>
        </authorList>
    </citation>
    <scope>NUCLEOTIDE SEQUENCE</scope>
</reference>
<keyword evidence="3 7" id="KW-0808">Transferase</keyword>
<dbReference type="OrthoDB" id="539213at2759"/>
<evidence type="ECO:0000313" key="10">
    <source>
        <dbReference type="EMBL" id="CAF4212535.1"/>
    </source>
</evidence>
<evidence type="ECO:0000256" key="1">
    <source>
        <dbReference type="ARBA" id="ARBA00009558"/>
    </source>
</evidence>
<dbReference type="InterPro" id="IPR002110">
    <property type="entry name" value="Ankyrin_rpt"/>
</dbReference>
<dbReference type="GO" id="GO:0106274">
    <property type="term" value="F:NAD+-protein-arginine ADP-ribosyltransferase activity"/>
    <property type="evidence" value="ECO:0007669"/>
    <property type="project" value="UniProtKB-EC"/>
</dbReference>
<dbReference type="InterPro" id="IPR036770">
    <property type="entry name" value="Ankyrin_rpt-contain_sf"/>
</dbReference>
<dbReference type="Proteomes" id="UP000663851">
    <property type="component" value="Unassembled WGS sequence"/>
</dbReference>
<dbReference type="Proteomes" id="UP000663873">
    <property type="component" value="Unassembled WGS sequence"/>
</dbReference>
<dbReference type="InterPro" id="IPR000768">
    <property type="entry name" value="ART"/>
</dbReference>
<keyword evidence="7" id="KW-0521">NADP</keyword>
<evidence type="ECO:0000313" key="12">
    <source>
        <dbReference type="Proteomes" id="UP000663851"/>
    </source>
</evidence>
<evidence type="ECO:0000313" key="8">
    <source>
        <dbReference type="EMBL" id="CAF3238478.1"/>
    </source>
</evidence>
<keyword evidence="4" id="KW-0548">Nucleotidyltransferase</keyword>
<evidence type="ECO:0000256" key="4">
    <source>
        <dbReference type="ARBA" id="ARBA00022695"/>
    </source>
</evidence>
<feature type="repeat" description="ANK" evidence="6">
    <location>
        <begin position="66"/>
        <end position="98"/>
    </location>
</feature>
<evidence type="ECO:0000256" key="2">
    <source>
        <dbReference type="ARBA" id="ARBA00022676"/>
    </source>
</evidence>
<dbReference type="Proteomes" id="UP000663833">
    <property type="component" value="Unassembled WGS sequence"/>
</dbReference>
<dbReference type="AlphaFoldDB" id="A0A820BUE3"/>
<sequence>MDLISVKSRRTLCCKDTNKSHVFSFRTSTSRADSFYHACKINDVKTVRQLIFRLVNEELDAVIDLQGNTSLHIAVHNGYADIVQLLLRRRSSRTILNHVGRTAEQEASNKTIQNLFSAYFRPPPELTTEGSHFVAEAAEVETWLDSYEYAYRISAQNQEYLKRWLIKVPFIKLIEQLEEVYIPKLTDVPPTFIQTLKEYMQMAKEYENPIPLVKAYTEQQYFSARLNADLAILGSDFRFQSPHGVGGVSSYSDHEIPQNVGQYIYAAILINHHLLEQYRQAGETFRGMNITQKDIKSYVVGSIVLTRSFLSTSKTREVAEMYLKFTDSAVRPPVLCIYTVKNTRSSLNITTMSKFVDEEEVLIVPFTAFEVVAVHENVKAIFHDEQQLCVIELAECGPKSEWLI</sequence>
<protein>
    <recommendedName>
        <fullName evidence="7">NAD(P)(+)--arginine ADP-ribosyltransferase</fullName>
        <ecNumber evidence="7">2.4.2.31</ecNumber>
    </recommendedName>
    <alternativeName>
        <fullName evidence="7">Mono(ADP-ribosyl)transferase</fullName>
    </alternativeName>
</protein>
<evidence type="ECO:0000256" key="6">
    <source>
        <dbReference type="PROSITE-ProRule" id="PRU00023"/>
    </source>
</evidence>
<evidence type="ECO:0000256" key="5">
    <source>
        <dbReference type="ARBA" id="ARBA00047597"/>
    </source>
</evidence>
<gene>
    <name evidence="10" type="ORF">HFQ381_LOCUS8140</name>
    <name evidence="9" type="ORF">LUA448_LOCUS16352</name>
    <name evidence="8" type="ORF">TIS948_LOCUS14499</name>
    <name evidence="11" type="ORF">UJA718_LOCUS26688</name>
</gene>
<keyword evidence="7" id="KW-0520">NAD</keyword>
<organism evidence="10 12">
    <name type="scientific">Rotaria socialis</name>
    <dbReference type="NCBI Taxonomy" id="392032"/>
    <lineage>
        <taxon>Eukaryota</taxon>
        <taxon>Metazoa</taxon>
        <taxon>Spiralia</taxon>
        <taxon>Gnathifera</taxon>
        <taxon>Rotifera</taxon>
        <taxon>Eurotatoria</taxon>
        <taxon>Bdelloidea</taxon>
        <taxon>Philodinida</taxon>
        <taxon>Philodinidae</taxon>
        <taxon>Rotaria</taxon>
    </lineage>
</organism>
<dbReference type="SUPFAM" id="SSF48403">
    <property type="entry name" value="Ankyrin repeat"/>
    <property type="match status" value="1"/>
</dbReference>
<dbReference type="EMBL" id="CAJOBP010007049">
    <property type="protein sequence ID" value="CAF4506336.1"/>
    <property type="molecule type" value="Genomic_DNA"/>
</dbReference>
<evidence type="ECO:0000313" key="13">
    <source>
        <dbReference type="Proteomes" id="UP000663873"/>
    </source>
</evidence>
<dbReference type="GO" id="GO:0016779">
    <property type="term" value="F:nucleotidyltransferase activity"/>
    <property type="evidence" value="ECO:0007669"/>
    <property type="project" value="UniProtKB-KW"/>
</dbReference>
<dbReference type="EMBL" id="CAJOBO010000402">
    <property type="protein sequence ID" value="CAF4212535.1"/>
    <property type="molecule type" value="Genomic_DNA"/>
</dbReference>
<dbReference type="Gene3D" id="3.90.176.10">
    <property type="entry name" value="Toxin ADP-ribosyltransferase, Chain A, domain 1"/>
    <property type="match status" value="1"/>
</dbReference>